<evidence type="ECO:0000313" key="3">
    <source>
        <dbReference type="Proteomes" id="UP000192775"/>
    </source>
</evidence>
<dbReference type="KEGG" id="cphy:B5808_05820"/>
<proteinExistence type="predicted"/>
<dbReference type="GO" id="GO:0016491">
    <property type="term" value="F:oxidoreductase activity"/>
    <property type="evidence" value="ECO:0007669"/>
    <property type="project" value="UniProtKB-KW"/>
</dbReference>
<keyword evidence="3" id="KW-1185">Reference proteome</keyword>
<dbReference type="SUPFAM" id="SSF51905">
    <property type="entry name" value="FAD/NAD(P)-binding domain"/>
    <property type="match status" value="1"/>
</dbReference>
<dbReference type="PANTHER" id="PTHR43476:SF5">
    <property type="entry name" value="FAD-DEPENDENT MONOOXYGENASE"/>
    <property type="match status" value="1"/>
</dbReference>
<dbReference type="InterPro" id="IPR050631">
    <property type="entry name" value="PheA/TfdB_FAD_monoxygenase"/>
</dbReference>
<dbReference type="PRINTS" id="PR00420">
    <property type="entry name" value="RNGMNOXGNASE"/>
</dbReference>
<name>A0A1X9LNS9_9MICO</name>
<evidence type="ECO:0000313" key="2">
    <source>
        <dbReference type="EMBL" id="ARJ04789.1"/>
    </source>
</evidence>
<dbReference type="Gene3D" id="3.50.50.60">
    <property type="entry name" value="FAD/NAD(P)-binding domain"/>
    <property type="match status" value="2"/>
</dbReference>
<dbReference type="EMBL" id="CP020715">
    <property type="protein sequence ID" value="ARJ04789.1"/>
    <property type="molecule type" value="Genomic_DNA"/>
</dbReference>
<organism evidence="2 3">
    <name type="scientific">Cnuibacter physcomitrellae</name>
    <dbReference type="NCBI Taxonomy" id="1619308"/>
    <lineage>
        <taxon>Bacteria</taxon>
        <taxon>Bacillati</taxon>
        <taxon>Actinomycetota</taxon>
        <taxon>Actinomycetes</taxon>
        <taxon>Micrococcales</taxon>
        <taxon>Microbacteriaceae</taxon>
        <taxon>Cnuibacter</taxon>
    </lineage>
</organism>
<reference evidence="2 3" key="1">
    <citation type="submission" date="2017-04" db="EMBL/GenBank/DDBJ databases">
        <authorList>
            <person name="Afonso C.L."/>
            <person name="Miller P.J."/>
            <person name="Scott M.A."/>
            <person name="Spackman E."/>
            <person name="Goraichik I."/>
            <person name="Dimitrov K.M."/>
            <person name="Suarez D.L."/>
            <person name="Swayne D.E."/>
        </authorList>
    </citation>
    <scope>NUCLEOTIDE SEQUENCE [LARGE SCALE GENOMIC DNA]</scope>
    <source>
        <strain evidence="3">XA(T)</strain>
    </source>
</reference>
<dbReference type="AlphaFoldDB" id="A0A1X9LNS9"/>
<sequence length="416" mass="43137">MEGMATRVHETDVCIVGGGPSGMLLGLLLARAGVRVEVVERRESPLEERGADLLGASTLEALEQLLGADGMRALPRTAVSTVDLVVDGIRLHLDGPHPADAEGPVAVPRRDLLGALTRAAGAVPTLSLRSGTVATGLRRAGEAITGVTARDHRGDLEIRARLTIGADGRGSLVRAAAGLVLTPIAGPVDVVWVRVPARQHVFTPAHVGEHRIVVGAVDDGSARLGLLLDTGGAARLRAAGLEAAVAAIRAAVPSASAALGSIGSWSELTAETIDVSRLEEWHRPGLLVIGEAAHPMSPLGGVGTDLAVQDAVVAANRLAGPLLDGLPLARELAAVGRRRTAAAEAVQSLQLTFHAALAGLASRQSLHRPPTRLERAALRTVLPVLRSLVPRLMRRGVRAERILARDAGTARGVMLR</sequence>
<keyword evidence="1" id="KW-0560">Oxidoreductase</keyword>
<accession>A0A1X9LNS9</accession>
<protein>
    <submittedName>
        <fullName evidence="2">Uncharacterized protein</fullName>
    </submittedName>
</protein>
<dbReference type="GO" id="GO:0071949">
    <property type="term" value="F:FAD binding"/>
    <property type="evidence" value="ECO:0007669"/>
    <property type="project" value="InterPro"/>
</dbReference>
<dbReference type="STRING" id="1619308.B5808_05820"/>
<dbReference type="PANTHER" id="PTHR43476">
    <property type="entry name" value="3-(3-HYDROXY-PHENYL)PROPIONATE/3-HYDROXYCINNAMIC ACID HYDROXYLASE"/>
    <property type="match status" value="1"/>
</dbReference>
<dbReference type="Pfam" id="PF01494">
    <property type="entry name" value="FAD_binding_3"/>
    <property type="match status" value="1"/>
</dbReference>
<dbReference type="InterPro" id="IPR002938">
    <property type="entry name" value="FAD-bd"/>
</dbReference>
<evidence type="ECO:0000256" key="1">
    <source>
        <dbReference type="ARBA" id="ARBA00023002"/>
    </source>
</evidence>
<gene>
    <name evidence="2" type="ORF">B5808_05820</name>
</gene>
<dbReference type="Proteomes" id="UP000192775">
    <property type="component" value="Chromosome"/>
</dbReference>
<dbReference type="InterPro" id="IPR036188">
    <property type="entry name" value="FAD/NAD-bd_sf"/>
</dbReference>